<dbReference type="InterPro" id="IPR003486">
    <property type="entry name" value="Nairo_nucleocap"/>
</dbReference>
<protein>
    <recommendedName>
        <fullName evidence="5">Nucleoprotein</fullName>
    </recommendedName>
</protein>
<evidence type="ECO:0000256" key="1">
    <source>
        <dbReference type="SAM" id="Coils"/>
    </source>
</evidence>
<gene>
    <name evidence="3" type="ORF">AVEN_235979_1</name>
</gene>
<comment type="caution">
    <text evidence="3">The sequence shown here is derived from an EMBL/GenBank/DDBJ whole genome shotgun (WGS) entry which is preliminary data.</text>
</comment>
<feature type="region of interest" description="Disordered" evidence="2">
    <location>
        <begin position="19"/>
        <end position="59"/>
    </location>
</feature>
<name>A0A4Y2SXM8_ARAVE</name>
<sequence length="569" mass="64112">MKKILKKIKKGAVLPDLESALVEEKRKEEEELKVKKEEEKQEKGEQEGKKGRTATEDFETGKKDLPTMTARGALPPNTDMKTYDEVLRYYDGLVHTTFTRWPSYLQSYVNYDSLFNYRATGETSASIIVANALESILRMNAPVVAQHWANCQVFVKKARQTITNTNNRNIQELINGYNSDALDELEEDEEDDLKKQAEKLKVYRSACAEFRKGMGNMICHEMREQRETVNLTIQAGPWASEITNIIARMNNKRAIQLSALSVGAAHYNDVHEGLSLSGAQFSLPFAIDKRRSTLNSKGEDVAEAKKMNWGQDGYPLLISTAIASGLSRGDNTLEVLLNQKLESLRTIADKNEQEEFIEEILTEAKREVAEYRTKGSSSDFNNQMANIDPLFNTFFYLFGVCSFEVQTYYQVQGILHQIGKKIRGQTSVKKMLLDYSRTPGIKAVADNLSERSDIYLPPHVQTAKRLYDIIGVICHTNIYHPKKGGDPAVCPRYISNFKEVKAYVLGIIAKMNVIEVTGKEAEGKDIFDPNTIMQCEHLLHQLLLGRKSNMSNTHSIRGNALNVSVVASG</sequence>
<dbReference type="AlphaFoldDB" id="A0A4Y2SXM8"/>
<keyword evidence="1" id="KW-0175">Coiled coil</keyword>
<evidence type="ECO:0008006" key="5">
    <source>
        <dbReference type="Google" id="ProtNLM"/>
    </source>
</evidence>
<feature type="compositionally biased region" description="Basic and acidic residues" evidence="2">
    <location>
        <begin position="22"/>
        <end position="59"/>
    </location>
</feature>
<dbReference type="Proteomes" id="UP000499080">
    <property type="component" value="Unassembled WGS sequence"/>
</dbReference>
<dbReference type="OrthoDB" id="10677983at2759"/>
<organism evidence="3 4">
    <name type="scientific">Araneus ventricosus</name>
    <name type="common">Orbweaver spider</name>
    <name type="synonym">Epeira ventricosa</name>
    <dbReference type="NCBI Taxonomy" id="182803"/>
    <lineage>
        <taxon>Eukaryota</taxon>
        <taxon>Metazoa</taxon>
        <taxon>Ecdysozoa</taxon>
        <taxon>Arthropoda</taxon>
        <taxon>Chelicerata</taxon>
        <taxon>Arachnida</taxon>
        <taxon>Araneae</taxon>
        <taxon>Araneomorphae</taxon>
        <taxon>Entelegynae</taxon>
        <taxon>Araneoidea</taxon>
        <taxon>Araneidae</taxon>
        <taxon>Araneus</taxon>
    </lineage>
</organism>
<evidence type="ECO:0000313" key="4">
    <source>
        <dbReference type="Proteomes" id="UP000499080"/>
    </source>
</evidence>
<proteinExistence type="predicted"/>
<feature type="coiled-coil region" evidence="1">
    <location>
        <begin position="347"/>
        <end position="374"/>
    </location>
</feature>
<evidence type="ECO:0000313" key="3">
    <source>
        <dbReference type="EMBL" id="GBN91929.1"/>
    </source>
</evidence>
<accession>A0A4Y2SXM8</accession>
<dbReference type="Pfam" id="PF02477">
    <property type="entry name" value="Nairo_nucleo"/>
    <property type="match status" value="1"/>
</dbReference>
<dbReference type="EMBL" id="BGPR01024129">
    <property type="protein sequence ID" value="GBN91929.1"/>
    <property type="molecule type" value="Genomic_DNA"/>
</dbReference>
<evidence type="ECO:0000256" key="2">
    <source>
        <dbReference type="SAM" id="MobiDB-lite"/>
    </source>
</evidence>
<keyword evidence="4" id="KW-1185">Reference proteome</keyword>
<reference evidence="3 4" key="1">
    <citation type="journal article" date="2019" name="Sci. Rep.">
        <title>Orb-weaving spider Araneus ventricosus genome elucidates the spidroin gene catalogue.</title>
        <authorList>
            <person name="Kono N."/>
            <person name="Nakamura H."/>
            <person name="Ohtoshi R."/>
            <person name="Moran D.A.P."/>
            <person name="Shinohara A."/>
            <person name="Yoshida Y."/>
            <person name="Fujiwara M."/>
            <person name="Mori M."/>
            <person name="Tomita M."/>
            <person name="Arakawa K."/>
        </authorList>
    </citation>
    <scope>NUCLEOTIDE SEQUENCE [LARGE SCALE GENOMIC DNA]</scope>
</reference>